<dbReference type="Proteomes" id="UP000274131">
    <property type="component" value="Unassembled WGS sequence"/>
</dbReference>
<keyword evidence="2" id="KW-1185">Reference proteome</keyword>
<sequence>MIKKPREQKSSGWGDWLGWSACVGQIDGTVQRRSRECLSETCQGKREETRHCNRYSTNPQTPDADAPIESQWGQWGAYGPSHLAVEVFKLEQDYAMNIALVVPAMDHQLNKDHATRKVVAHGRHGPPGVNVLLPVVIRVIFTEQDSVHAKNVPKDIQVSKPDVRRLFRVTSEGEYAHFSCFEDFR</sequence>
<evidence type="ECO:0000313" key="2">
    <source>
        <dbReference type="Proteomes" id="UP000274131"/>
    </source>
</evidence>
<dbReference type="WBParaSite" id="EVEC_0000571101-mRNA-1">
    <property type="protein sequence ID" value="EVEC_0000571101-mRNA-1"/>
    <property type="gene ID" value="EVEC_0000571101"/>
</dbReference>
<accession>A0A0N4V639</accession>
<gene>
    <name evidence="1" type="ORF">EVEC_LOCUS5322</name>
</gene>
<evidence type="ECO:0000313" key="1">
    <source>
        <dbReference type="EMBL" id="VDD90571.1"/>
    </source>
</evidence>
<name>A0A0N4V639_ENTVE</name>
<dbReference type="InterPro" id="IPR036383">
    <property type="entry name" value="TSP1_rpt_sf"/>
</dbReference>
<proteinExistence type="predicted"/>
<dbReference type="EMBL" id="UXUI01008127">
    <property type="protein sequence ID" value="VDD90571.1"/>
    <property type="molecule type" value="Genomic_DNA"/>
</dbReference>
<reference evidence="3" key="1">
    <citation type="submission" date="2017-02" db="UniProtKB">
        <authorList>
            <consortium name="WormBaseParasite"/>
        </authorList>
    </citation>
    <scope>IDENTIFICATION</scope>
</reference>
<dbReference type="InterPro" id="IPR000884">
    <property type="entry name" value="TSP1_rpt"/>
</dbReference>
<organism evidence="3">
    <name type="scientific">Enterobius vermicularis</name>
    <name type="common">Human pinworm</name>
    <dbReference type="NCBI Taxonomy" id="51028"/>
    <lineage>
        <taxon>Eukaryota</taxon>
        <taxon>Metazoa</taxon>
        <taxon>Ecdysozoa</taxon>
        <taxon>Nematoda</taxon>
        <taxon>Chromadorea</taxon>
        <taxon>Rhabditida</taxon>
        <taxon>Spirurina</taxon>
        <taxon>Oxyuridomorpha</taxon>
        <taxon>Oxyuroidea</taxon>
        <taxon>Oxyuridae</taxon>
        <taxon>Enterobius</taxon>
    </lineage>
</organism>
<dbReference type="SUPFAM" id="SSF82895">
    <property type="entry name" value="TSP-1 type 1 repeat"/>
    <property type="match status" value="1"/>
</dbReference>
<dbReference type="Gene3D" id="2.20.100.10">
    <property type="entry name" value="Thrombospondin type-1 (TSP1) repeat"/>
    <property type="match status" value="1"/>
</dbReference>
<dbReference type="PROSITE" id="PS50092">
    <property type="entry name" value="TSP1"/>
    <property type="match status" value="1"/>
</dbReference>
<evidence type="ECO:0000313" key="3">
    <source>
        <dbReference type="WBParaSite" id="EVEC_0000571101-mRNA-1"/>
    </source>
</evidence>
<dbReference type="AlphaFoldDB" id="A0A0N4V639"/>
<reference evidence="1 2" key="2">
    <citation type="submission" date="2018-10" db="EMBL/GenBank/DDBJ databases">
        <authorList>
            <consortium name="Pathogen Informatics"/>
        </authorList>
    </citation>
    <scope>NUCLEOTIDE SEQUENCE [LARGE SCALE GENOMIC DNA]</scope>
</reference>
<protein>
    <submittedName>
        <fullName evidence="3">HGTP_anticodon domain-containing protein</fullName>
    </submittedName>
</protein>